<evidence type="ECO:0000256" key="5">
    <source>
        <dbReference type="ARBA" id="ARBA00022862"/>
    </source>
</evidence>
<dbReference type="GO" id="GO:0034599">
    <property type="term" value="P:cellular response to oxidative stress"/>
    <property type="evidence" value="ECO:0007669"/>
    <property type="project" value="TreeGrafter"/>
</dbReference>
<dbReference type="SUPFAM" id="SSF52833">
    <property type="entry name" value="Thioredoxin-like"/>
    <property type="match status" value="1"/>
</dbReference>
<keyword evidence="17" id="KW-1185">Reference proteome</keyword>
<evidence type="ECO:0000256" key="11">
    <source>
        <dbReference type="ARBA" id="ARBA00041373"/>
    </source>
</evidence>
<dbReference type="PANTHER" id="PTHR42801:SF4">
    <property type="entry name" value="AHPC_TSA FAMILY PROTEIN"/>
    <property type="match status" value="1"/>
</dbReference>
<keyword evidence="6" id="KW-0560">Oxidoreductase</keyword>
<dbReference type="FunFam" id="3.40.30.10:FF:000007">
    <property type="entry name" value="Thioredoxin-dependent thiol peroxidase"/>
    <property type="match status" value="1"/>
</dbReference>
<dbReference type="PROSITE" id="PS51352">
    <property type="entry name" value="THIOREDOXIN_2"/>
    <property type="match status" value="1"/>
</dbReference>
<evidence type="ECO:0000313" key="16">
    <source>
        <dbReference type="EMBL" id="ACL24941.1"/>
    </source>
</evidence>
<name>B8GBX4_CHLAD</name>
<protein>
    <recommendedName>
        <fullName evidence="3">thioredoxin-dependent peroxiredoxin</fullName>
        <ecNumber evidence="3">1.11.1.24</ecNumber>
    </recommendedName>
    <alternativeName>
        <fullName evidence="11">Bacterioferritin comigratory protein</fullName>
    </alternativeName>
    <alternativeName>
        <fullName evidence="9">Thioredoxin peroxidase</fullName>
    </alternativeName>
</protein>
<dbReference type="KEGG" id="cag:Cagg_2053"/>
<dbReference type="AlphaFoldDB" id="B8GBX4"/>
<dbReference type="RefSeq" id="WP_015940799.1">
    <property type="nucleotide sequence ID" value="NC_011831.1"/>
</dbReference>
<dbReference type="STRING" id="326427.Cagg_2053"/>
<evidence type="ECO:0000256" key="2">
    <source>
        <dbReference type="ARBA" id="ARBA00011245"/>
    </source>
</evidence>
<keyword evidence="4" id="KW-0575">Peroxidase</keyword>
<accession>B8GBX4</accession>
<evidence type="ECO:0000256" key="14">
    <source>
        <dbReference type="SAM" id="MobiDB-lite"/>
    </source>
</evidence>
<dbReference type="OrthoDB" id="9812811at2"/>
<comment type="catalytic activity">
    <reaction evidence="12">
        <text>a hydroperoxide + [thioredoxin]-dithiol = an alcohol + [thioredoxin]-disulfide + H2O</text>
        <dbReference type="Rhea" id="RHEA:62620"/>
        <dbReference type="Rhea" id="RHEA-COMP:10698"/>
        <dbReference type="Rhea" id="RHEA-COMP:10700"/>
        <dbReference type="ChEBI" id="CHEBI:15377"/>
        <dbReference type="ChEBI" id="CHEBI:29950"/>
        <dbReference type="ChEBI" id="CHEBI:30879"/>
        <dbReference type="ChEBI" id="CHEBI:35924"/>
        <dbReference type="ChEBI" id="CHEBI:50058"/>
        <dbReference type="EC" id="1.11.1.24"/>
    </reaction>
</comment>
<dbReference type="InterPro" id="IPR013766">
    <property type="entry name" value="Thioredoxin_domain"/>
</dbReference>
<dbReference type="Gene3D" id="3.40.30.10">
    <property type="entry name" value="Glutaredoxin"/>
    <property type="match status" value="1"/>
</dbReference>
<keyword evidence="5" id="KW-0049">Antioxidant</keyword>
<evidence type="ECO:0000256" key="9">
    <source>
        <dbReference type="ARBA" id="ARBA00032824"/>
    </source>
</evidence>
<dbReference type="InterPro" id="IPR036249">
    <property type="entry name" value="Thioredoxin-like_sf"/>
</dbReference>
<sequence>MTTPPQVGDQAPDFTLPNEAGEPVSLSQFRGKRVILYFYPKDDTPGCTSQACGFRDAYPQIEEQNAVVIGISPDSTKSHTKFKTKHNLPFILLADEEHRVAEAYGVWGEKSMMGKKYMGIIRSHFVIDEEGRIVQAEVKVSPADSVKRALAALGVKP</sequence>
<evidence type="ECO:0000256" key="13">
    <source>
        <dbReference type="PIRSR" id="PIRSR000239-1"/>
    </source>
</evidence>
<feature type="region of interest" description="Disordered" evidence="14">
    <location>
        <begin position="1"/>
        <end position="22"/>
    </location>
</feature>
<feature type="domain" description="Thioredoxin" evidence="15">
    <location>
        <begin position="5"/>
        <end position="155"/>
    </location>
</feature>
<dbReference type="GO" id="GO:0008379">
    <property type="term" value="F:thioredoxin peroxidase activity"/>
    <property type="evidence" value="ECO:0007669"/>
    <property type="project" value="TreeGrafter"/>
</dbReference>
<evidence type="ECO:0000256" key="4">
    <source>
        <dbReference type="ARBA" id="ARBA00022559"/>
    </source>
</evidence>
<dbReference type="InterPro" id="IPR000866">
    <property type="entry name" value="AhpC/TSA"/>
</dbReference>
<proteinExistence type="inferred from homology"/>
<dbReference type="CDD" id="cd03017">
    <property type="entry name" value="PRX_BCP"/>
    <property type="match status" value="1"/>
</dbReference>
<evidence type="ECO:0000313" key="17">
    <source>
        <dbReference type="Proteomes" id="UP000002508"/>
    </source>
</evidence>
<evidence type="ECO:0000256" key="3">
    <source>
        <dbReference type="ARBA" id="ARBA00013017"/>
    </source>
</evidence>
<evidence type="ECO:0000256" key="10">
    <source>
        <dbReference type="ARBA" id="ARBA00038489"/>
    </source>
</evidence>
<dbReference type="PANTHER" id="PTHR42801">
    <property type="entry name" value="THIOREDOXIN-DEPENDENT PEROXIDE REDUCTASE"/>
    <property type="match status" value="1"/>
</dbReference>
<dbReference type="eggNOG" id="COG1225">
    <property type="taxonomic scope" value="Bacteria"/>
</dbReference>
<evidence type="ECO:0000256" key="7">
    <source>
        <dbReference type="ARBA" id="ARBA00023157"/>
    </source>
</evidence>
<dbReference type="InterPro" id="IPR050924">
    <property type="entry name" value="Peroxiredoxin_BCP/PrxQ"/>
</dbReference>
<dbReference type="InterPro" id="IPR024706">
    <property type="entry name" value="Peroxiredoxin_AhpC-typ"/>
</dbReference>
<dbReference type="GO" id="GO:0005737">
    <property type="term" value="C:cytoplasm"/>
    <property type="evidence" value="ECO:0007669"/>
    <property type="project" value="TreeGrafter"/>
</dbReference>
<gene>
    <name evidence="16" type="ordered locus">Cagg_2053</name>
</gene>
<dbReference type="PIRSF" id="PIRSF000239">
    <property type="entry name" value="AHPC"/>
    <property type="match status" value="1"/>
</dbReference>
<dbReference type="EMBL" id="CP001337">
    <property type="protein sequence ID" value="ACL24941.1"/>
    <property type="molecule type" value="Genomic_DNA"/>
</dbReference>
<dbReference type="Pfam" id="PF00578">
    <property type="entry name" value="AhpC-TSA"/>
    <property type="match status" value="1"/>
</dbReference>
<dbReference type="EC" id="1.11.1.24" evidence="3"/>
<dbReference type="HOGENOM" id="CLU_042529_14_1_0"/>
<keyword evidence="8" id="KW-0676">Redox-active center</keyword>
<comment type="similarity">
    <text evidence="10">Belongs to the peroxiredoxin family. BCP/PrxQ subfamily.</text>
</comment>
<comment type="subunit">
    <text evidence="2">Monomer.</text>
</comment>
<keyword evidence="7" id="KW-1015">Disulfide bond</keyword>
<evidence type="ECO:0000256" key="12">
    <source>
        <dbReference type="ARBA" id="ARBA00049091"/>
    </source>
</evidence>
<evidence type="ECO:0000256" key="8">
    <source>
        <dbReference type="ARBA" id="ARBA00023284"/>
    </source>
</evidence>
<reference evidence="16" key="1">
    <citation type="submission" date="2008-12" db="EMBL/GenBank/DDBJ databases">
        <title>Complete sequence of Chloroflexus aggregans DSM 9485.</title>
        <authorList>
            <consortium name="US DOE Joint Genome Institute"/>
            <person name="Lucas S."/>
            <person name="Copeland A."/>
            <person name="Lapidus A."/>
            <person name="Glavina del Rio T."/>
            <person name="Dalin E."/>
            <person name="Tice H."/>
            <person name="Pitluck S."/>
            <person name="Foster B."/>
            <person name="Larimer F."/>
            <person name="Land M."/>
            <person name="Hauser L."/>
            <person name="Kyrpides N."/>
            <person name="Mikhailova N."/>
            <person name="Bryant D."/>
            <person name="Richardson P."/>
        </authorList>
    </citation>
    <scope>NUCLEOTIDE SEQUENCE</scope>
    <source>
        <strain evidence="16">DSM 9485</strain>
    </source>
</reference>
<comment type="function">
    <text evidence="1">Thiol-specific peroxidase that catalyzes the reduction of hydrogen peroxide and organic hydroperoxides to water and alcohols, respectively. Plays a role in cell protection against oxidative stress by detoxifying peroxides and as sensor of hydrogen peroxide-mediated signaling events.</text>
</comment>
<dbReference type="GO" id="GO:0045454">
    <property type="term" value="P:cell redox homeostasis"/>
    <property type="evidence" value="ECO:0007669"/>
    <property type="project" value="TreeGrafter"/>
</dbReference>
<feature type="active site" description="Cysteine sulfenic acid (-SOH) intermediate; for peroxidase activity" evidence="13">
    <location>
        <position position="47"/>
    </location>
</feature>
<dbReference type="NCBIfam" id="NF006960">
    <property type="entry name" value="PRK09437.1"/>
    <property type="match status" value="1"/>
</dbReference>
<evidence type="ECO:0000256" key="6">
    <source>
        <dbReference type="ARBA" id="ARBA00023002"/>
    </source>
</evidence>
<dbReference type="Proteomes" id="UP000002508">
    <property type="component" value="Chromosome"/>
</dbReference>
<evidence type="ECO:0000259" key="15">
    <source>
        <dbReference type="PROSITE" id="PS51352"/>
    </source>
</evidence>
<organism evidence="16 17">
    <name type="scientific">Chloroflexus aggregans (strain MD-66 / DSM 9485)</name>
    <dbReference type="NCBI Taxonomy" id="326427"/>
    <lineage>
        <taxon>Bacteria</taxon>
        <taxon>Bacillati</taxon>
        <taxon>Chloroflexota</taxon>
        <taxon>Chloroflexia</taxon>
        <taxon>Chloroflexales</taxon>
        <taxon>Chloroflexineae</taxon>
        <taxon>Chloroflexaceae</taxon>
        <taxon>Chloroflexus</taxon>
    </lineage>
</organism>
<evidence type="ECO:0000256" key="1">
    <source>
        <dbReference type="ARBA" id="ARBA00003330"/>
    </source>
</evidence>